<dbReference type="Gene3D" id="3.40.50.261">
    <property type="entry name" value="Succinyl-CoA synthetase domains"/>
    <property type="match status" value="2"/>
</dbReference>
<dbReference type="GO" id="GO:0016874">
    <property type="term" value="F:ligase activity"/>
    <property type="evidence" value="ECO:0007669"/>
    <property type="project" value="UniProtKB-KW"/>
</dbReference>
<accession>A0A9Y2L078</accession>
<dbReference type="RefSeq" id="WP_270920115.1">
    <property type="nucleotide sequence ID" value="NZ_CP127247.1"/>
</dbReference>
<dbReference type="SMART" id="SM00881">
    <property type="entry name" value="CoA_binding"/>
    <property type="match status" value="1"/>
</dbReference>
<feature type="domain" description="CoA-binding" evidence="2">
    <location>
        <begin position="8"/>
        <end position="99"/>
    </location>
</feature>
<dbReference type="Pfam" id="PF13549">
    <property type="entry name" value="ATP-grasp_5"/>
    <property type="match status" value="1"/>
</dbReference>
<dbReference type="SUPFAM" id="SSF51735">
    <property type="entry name" value="NAD(P)-binding Rossmann-fold domains"/>
    <property type="match status" value="1"/>
</dbReference>
<proteinExistence type="predicted"/>
<evidence type="ECO:0000256" key="1">
    <source>
        <dbReference type="ARBA" id="ARBA00022532"/>
    </source>
</evidence>
<dbReference type="FunFam" id="3.40.50.261:FF:000021">
    <property type="entry name" value="Acetyl-CoA synthetase, putative"/>
    <property type="match status" value="1"/>
</dbReference>
<evidence type="ECO:0000313" key="4">
    <source>
        <dbReference type="Proteomes" id="UP001238334"/>
    </source>
</evidence>
<dbReference type="Gene3D" id="3.30.470.20">
    <property type="entry name" value="ATP-grasp fold, B domain"/>
    <property type="match status" value="1"/>
</dbReference>
<dbReference type="InterPro" id="IPR032875">
    <property type="entry name" value="Succ_CoA_lig_flav_dom"/>
</dbReference>
<name>A0A9Y2L078_9RHOB</name>
<keyword evidence="4" id="KW-1185">Reference proteome</keyword>
<dbReference type="InterPro" id="IPR013815">
    <property type="entry name" value="ATP_grasp_subdomain_1"/>
</dbReference>
<protein>
    <submittedName>
        <fullName evidence="3">Acetate--CoA ligase family protein</fullName>
    </submittedName>
</protein>
<keyword evidence="1" id="KW-0816">Tricarboxylic acid cycle</keyword>
<dbReference type="AlphaFoldDB" id="A0A9Y2L078"/>
<evidence type="ECO:0000259" key="2">
    <source>
        <dbReference type="SMART" id="SM00881"/>
    </source>
</evidence>
<dbReference type="Gene3D" id="3.30.1490.20">
    <property type="entry name" value="ATP-grasp fold, A domain"/>
    <property type="match status" value="1"/>
</dbReference>
<dbReference type="SUPFAM" id="SSF56059">
    <property type="entry name" value="Glutathione synthetase ATP-binding domain-like"/>
    <property type="match status" value="1"/>
</dbReference>
<dbReference type="GO" id="GO:0006099">
    <property type="term" value="P:tricarboxylic acid cycle"/>
    <property type="evidence" value="ECO:0007669"/>
    <property type="project" value="UniProtKB-KW"/>
</dbReference>
<dbReference type="PANTHER" id="PTHR42793:SF4">
    <property type="entry name" value="BLL6376 PROTEIN"/>
    <property type="match status" value="1"/>
</dbReference>
<dbReference type="EMBL" id="CP127247">
    <property type="protein sequence ID" value="WIY25152.1"/>
    <property type="molecule type" value="Genomic_DNA"/>
</dbReference>
<dbReference type="InterPro" id="IPR016102">
    <property type="entry name" value="Succinyl-CoA_synth-like"/>
</dbReference>
<organism evidence="3 4">
    <name type="scientific">Parasedimentitalea psychrophila</name>
    <dbReference type="NCBI Taxonomy" id="2997337"/>
    <lineage>
        <taxon>Bacteria</taxon>
        <taxon>Pseudomonadati</taxon>
        <taxon>Pseudomonadota</taxon>
        <taxon>Alphaproteobacteria</taxon>
        <taxon>Rhodobacterales</taxon>
        <taxon>Paracoccaceae</taxon>
        <taxon>Parasedimentitalea</taxon>
    </lineage>
</organism>
<dbReference type="GO" id="GO:0005524">
    <property type="term" value="F:ATP binding"/>
    <property type="evidence" value="ECO:0007669"/>
    <property type="project" value="InterPro"/>
</dbReference>
<gene>
    <name evidence="3" type="ORF">QPJ95_22120</name>
</gene>
<dbReference type="KEGG" id="ppso:QPJ95_22120"/>
<dbReference type="Proteomes" id="UP001238334">
    <property type="component" value="Chromosome"/>
</dbReference>
<dbReference type="Pfam" id="PF13380">
    <property type="entry name" value="CoA_binding_2"/>
    <property type="match status" value="1"/>
</dbReference>
<dbReference type="Pfam" id="PF13607">
    <property type="entry name" value="Succ_CoA_lig"/>
    <property type="match status" value="1"/>
</dbReference>
<dbReference type="PANTHER" id="PTHR42793">
    <property type="entry name" value="COA BINDING DOMAIN CONTAINING PROTEIN"/>
    <property type="match status" value="1"/>
</dbReference>
<dbReference type="Gene3D" id="3.40.50.720">
    <property type="entry name" value="NAD(P)-binding Rossmann-like Domain"/>
    <property type="match status" value="1"/>
</dbReference>
<dbReference type="SUPFAM" id="SSF52210">
    <property type="entry name" value="Succinyl-CoA synthetase domains"/>
    <property type="match status" value="2"/>
</dbReference>
<evidence type="ECO:0000313" key="3">
    <source>
        <dbReference type="EMBL" id="WIY25152.1"/>
    </source>
</evidence>
<sequence length="671" mass="69620">MSNTLSRLFQPKSIAIVGGGAWCVQVIKQSQAMGFSGDIWPVHPRSDEIAGCPAYKSLADLPAAPDAVFIGINRHATIELVRSLAAMGAGGAICFASGFSEAAAEDATGDDLQAQLVAAAGQMPILGPNCYGFINALDGALLWPDQHGCQRVDRGVAILTQSSNIAINLTMQQRGLPIAYVVTCGNMAQSSQAKIASALIDDPRVTAVGLHIEGFSDLREWEALAAKAHKKGVPLVALKVGISEQAQQATVSHTASLAGSDAGAQAFLDRLGIPRLGALPDLLEALKLLHCYGPLPSGNIASISCSGGEASLIADMAVGTKLEFPPLTDQQQVQLRAALGPMVALNNPLDYHTYIWRDGAAMARAWSGMTGDGIAMTFSIVDYPTTDQADWICATQAALSVRADTQARFAVVSSLPELMPADVAAELMAGGVVPFLGLREALAATETAANLRAPHPDPICLPATTAATQTLTEAASKQALAEHGVQVPQNRSAQGPGAIASAATELRPPFAIKGVGLAHKSEHAAVRLGIMPEQVAAVAAEIGTDTVLIEEMITGTVAELLVGVIRDDAHGYVLTLGAGGVLTEMLRDTTSLLLPVQPADIETALAKLNCGPLLTGYRGKPAANRAAIVEAVLAVQSYVLANAETVSEVEINPLLCTPDRAVAVDALIRKA</sequence>
<reference evidence="3 4" key="1">
    <citation type="submission" date="2023-06" db="EMBL/GenBank/DDBJ databases">
        <title>Parasedimentitalea psychrophila sp. nov., a psychrophilic bacterium isolated from deep-sea sediment.</title>
        <authorList>
            <person name="Li A."/>
        </authorList>
    </citation>
    <scope>NUCLEOTIDE SEQUENCE [LARGE SCALE GENOMIC DNA]</scope>
    <source>
        <strain evidence="3 4">QS115</strain>
    </source>
</reference>
<dbReference type="InterPro" id="IPR036291">
    <property type="entry name" value="NAD(P)-bd_dom_sf"/>
</dbReference>
<dbReference type="InterPro" id="IPR003781">
    <property type="entry name" value="CoA-bd"/>
</dbReference>
<keyword evidence="3" id="KW-0436">Ligase</keyword>